<dbReference type="PANTHER" id="PTHR30154">
    <property type="entry name" value="LEUCINE-RESPONSIVE REGULATORY PROTEIN"/>
    <property type="match status" value="1"/>
</dbReference>
<evidence type="ECO:0000313" key="6">
    <source>
        <dbReference type="Proteomes" id="UP001601288"/>
    </source>
</evidence>
<feature type="domain" description="HTH asnC-type" evidence="4">
    <location>
        <begin position="1"/>
        <end position="58"/>
    </location>
</feature>
<keyword evidence="1" id="KW-0805">Transcription regulation</keyword>
<proteinExistence type="predicted"/>
<dbReference type="InterPro" id="IPR019888">
    <property type="entry name" value="Tscrpt_reg_AsnC-like"/>
</dbReference>
<dbReference type="Gene3D" id="3.30.70.920">
    <property type="match status" value="2"/>
</dbReference>
<evidence type="ECO:0000313" key="5">
    <source>
        <dbReference type="EMBL" id="MFE9230031.1"/>
    </source>
</evidence>
<evidence type="ECO:0000256" key="1">
    <source>
        <dbReference type="ARBA" id="ARBA00023015"/>
    </source>
</evidence>
<feature type="domain" description="HTH asnC-type" evidence="4">
    <location>
        <begin position="163"/>
        <end position="223"/>
    </location>
</feature>
<dbReference type="InterPro" id="IPR011008">
    <property type="entry name" value="Dimeric_a/b-barrel"/>
</dbReference>
<name>A0ABW6LRT1_9ACTN</name>
<comment type="caution">
    <text evidence="5">The sequence shown here is derived from an EMBL/GenBank/DDBJ whole genome shotgun (WGS) entry which is preliminary data.</text>
</comment>
<dbReference type="SUPFAM" id="SSF46785">
    <property type="entry name" value="Winged helix' DNA-binding domain"/>
    <property type="match status" value="2"/>
</dbReference>
<dbReference type="RefSeq" id="WP_358289163.1">
    <property type="nucleotide sequence ID" value="NZ_JBEYGJ010000037.1"/>
</dbReference>
<dbReference type="InterPro" id="IPR036390">
    <property type="entry name" value="WH_DNA-bd_sf"/>
</dbReference>
<reference evidence="5 6" key="1">
    <citation type="submission" date="2024-10" db="EMBL/GenBank/DDBJ databases">
        <title>The Natural Products Discovery Center: Release of the First 8490 Sequenced Strains for Exploring Actinobacteria Biosynthetic Diversity.</title>
        <authorList>
            <person name="Kalkreuter E."/>
            <person name="Kautsar S.A."/>
            <person name="Yang D."/>
            <person name="Bader C.D."/>
            <person name="Teijaro C.N."/>
            <person name="Fluegel L."/>
            <person name="Davis C.M."/>
            <person name="Simpson J.R."/>
            <person name="Lauterbach L."/>
            <person name="Steele A.D."/>
            <person name="Gui C."/>
            <person name="Meng S."/>
            <person name="Li G."/>
            <person name="Viehrig K."/>
            <person name="Ye F."/>
            <person name="Su P."/>
            <person name="Kiefer A.F."/>
            <person name="Nichols A."/>
            <person name="Cepeda A.J."/>
            <person name="Yan W."/>
            <person name="Fan B."/>
            <person name="Jiang Y."/>
            <person name="Adhikari A."/>
            <person name="Zheng C.-J."/>
            <person name="Schuster L."/>
            <person name="Cowan T.M."/>
            <person name="Smanski M.J."/>
            <person name="Chevrette M.G."/>
            <person name="De Carvalho L.P.S."/>
            <person name="Shen B."/>
        </authorList>
    </citation>
    <scope>NUCLEOTIDE SEQUENCE [LARGE SCALE GENOMIC DNA]</scope>
    <source>
        <strain evidence="5 6">NPDC007066</strain>
    </source>
</reference>
<dbReference type="SMART" id="SM00344">
    <property type="entry name" value="HTH_ASNC"/>
    <property type="match status" value="2"/>
</dbReference>
<dbReference type="PRINTS" id="PR00033">
    <property type="entry name" value="HTHASNC"/>
</dbReference>
<gene>
    <name evidence="5" type="ORF">ACFYM3_36725</name>
</gene>
<evidence type="ECO:0000259" key="4">
    <source>
        <dbReference type="PROSITE" id="PS50956"/>
    </source>
</evidence>
<dbReference type="InterPro" id="IPR019887">
    <property type="entry name" value="Tscrpt_reg_AsnC/Lrp_C"/>
</dbReference>
<dbReference type="InterPro" id="IPR000485">
    <property type="entry name" value="AsnC-type_HTH_dom"/>
</dbReference>
<keyword evidence="3" id="KW-0804">Transcription</keyword>
<dbReference type="InterPro" id="IPR036388">
    <property type="entry name" value="WH-like_DNA-bd_sf"/>
</dbReference>
<protein>
    <submittedName>
        <fullName evidence="5">Lrp/AsnC family transcriptional regulator</fullName>
    </submittedName>
</protein>
<dbReference type="Gene3D" id="1.10.10.10">
    <property type="entry name" value="Winged helix-like DNA-binding domain superfamily/Winged helix DNA-binding domain"/>
    <property type="match status" value="2"/>
</dbReference>
<dbReference type="Pfam" id="PF01037">
    <property type="entry name" value="AsnC_trans_reg"/>
    <property type="match status" value="2"/>
</dbReference>
<sequence length="308" mass="33527">MDEKLIRLLTANGRAAYAELGAGVDLSGDAVRERLKRLIAEDVIQVVGSIPAPLLGLESFALLGITVSGPALPIARALNALPAADLVVQTAGVFDIVAELVARDDRDLLRILDESVRTLPGVAQCLTMQYLSVEKYEPAGSQHALLGGARQHPPVPRRSADELDEADRALIRILQRDGRASYRQLAEESGVPYAQARRRVLRLLDNGLVQIVTITNQLRYGHRVQAGVGVRVQGPLPEVVERLRQVPEIDVVAATIGPYDLLLEVSCADRADLYRLTGSVLRGIPGVLTTETFNYIDIHKLPYTWSAL</sequence>
<organism evidence="5 6">
    <name type="scientific">Streptomyces massasporeus</name>
    <dbReference type="NCBI Taxonomy" id="67324"/>
    <lineage>
        <taxon>Bacteria</taxon>
        <taxon>Bacillati</taxon>
        <taxon>Actinomycetota</taxon>
        <taxon>Actinomycetes</taxon>
        <taxon>Kitasatosporales</taxon>
        <taxon>Streptomycetaceae</taxon>
        <taxon>Streptomyces</taxon>
    </lineage>
</organism>
<dbReference type="PANTHER" id="PTHR30154:SF34">
    <property type="entry name" value="TRANSCRIPTIONAL REGULATOR AZLB"/>
    <property type="match status" value="1"/>
</dbReference>
<evidence type="ECO:0000256" key="2">
    <source>
        <dbReference type="ARBA" id="ARBA00023125"/>
    </source>
</evidence>
<dbReference type="Proteomes" id="UP001601288">
    <property type="component" value="Unassembled WGS sequence"/>
</dbReference>
<evidence type="ECO:0000256" key="3">
    <source>
        <dbReference type="ARBA" id="ARBA00023163"/>
    </source>
</evidence>
<keyword evidence="6" id="KW-1185">Reference proteome</keyword>
<dbReference type="Pfam" id="PF13404">
    <property type="entry name" value="HTH_AsnC-type"/>
    <property type="match status" value="1"/>
</dbReference>
<dbReference type="SUPFAM" id="SSF54909">
    <property type="entry name" value="Dimeric alpha+beta barrel"/>
    <property type="match status" value="2"/>
</dbReference>
<dbReference type="PROSITE" id="PS50956">
    <property type="entry name" value="HTH_ASNC_2"/>
    <property type="match status" value="2"/>
</dbReference>
<accession>A0ABW6LRT1</accession>
<keyword evidence="2" id="KW-0238">DNA-binding</keyword>
<dbReference type="EMBL" id="JBIAFP010000030">
    <property type="protein sequence ID" value="MFE9230031.1"/>
    <property type="molecule type" value="Genomic_DNA"/>
</dbReference>
<dbReference type="Pfam" id="PF13412">
    <property type="entry name" value="HTH_24"/>
    <property type="match status" value="1"/>
</dbReference>